<dbReference type="SMART" id="SM00220">
    <property type="entry name" value="S_TKc"/>
    <property type="match status" value="1"/>
</dbReference>
<feature type="disulfide bond" evidence="1">
    <location>
        <begin position="755"/>
        <end position="764"/>
    </location>
</feature>
<dbReference type="KEGG" id="ngr:NAEGRDRAFT_70317"/>
<feature type="signal peptide" evidence="3">
    <location>
        <begin position="1"/>
        <end position="25"/>
    </location>
</feature>
<dbReference type="PANTHER" id="PTHR46388:SF2">
    <property type="entry name" value="NHL REPEAT-CONTAINING PROTEIN 2"/>
    <property type="match status" value="1"/>
</dbReference>
<dbReference type="InterPro" id="IPR011009">
    <property type="entry name" value="Kinase-like_dom_sf"/>
</dbReference>
<dbReference type="PROSITE" id="PS50011">
    <property type="entry name" value="PROTEIN_KINASE_DOM"/>
    <property type="match status" value="1"/>
</dbReference>
<feature type="domain" description="EGF-like" evidence="5">
    <location>
        <begin position="967"/>
        <end position="1000"/>
    </location>
</feature>
<dbReference type="GO" id="GO:0005524">
    <property type="term" value="F:ATP binding"/>
    <property type="evidence" value="ECO:0007669"/>
    <property type="project" value="InterPro"/>
</dbReference>
<protein>
    <submittedName>
        <fullName evidence="6">Predicted protein</fullName>
    </submittedName>
</protein>
<feature type="disulfide bond" evidence="1">
    <location>
        <begin position="716"/>
        <end position="725"/>
    </location>
</feature>
<dbReference type="GeneID" id="8851320"/>
<dbReference type="EMBL" id="GG738883">
    <property type="protein sequence ID" value="EFC41830.1"/>
    <property type="molecule type" value="Genomic_DNA"/>
</dbReference>
<proteinExistence type="predicted"/>
<keyword evidence="2" id="KW-0472">Membrane</keyword>
<dbReference type="InterPro" id="IPR008271">
    <property type="entry name" value="Ser/Thr_kinase_AS"/>
</dbReference>
<evidence type="ECO:0000259" key="4">
    <source>
        <dbReference type="PROSITE" id="PS50011"/>
    </source>
</evidence>
<dbReference type="Gene3D" id="2.10.25.10">
    <property type="entry name" value="Laminin"/>
    <property type="match status" value="4"/>
</dbReference>
<gene>
    <name evidence="6" type="ORF">NAEGRDRAFT_70317</name>
</gene>
<dbReference type="PROSITE" id="PS50026">
    <property type="entry name" value="EGF_3"/>
    <property type="match status" value="5"/>
</dbReference>
<name>D2VMZ5_NAEGR</name>
<dbReference type="VEuPathDB" id="AmoebaDB:NAEGRDRAFT_70317"/>
<feature type="disulfide bond" evidence="1">
    <location>
        <begin position="951"/>
        <end position="960"/>
    </location>
</feature>
<feature type="domain" description="EGF-like" evidence="5">
    <location>
        <begin position="732"/>
        <end position="765"/>
    </location>
</feature>
<dbReference type="Gene3D" id="2.120.10.30">
    <property type="entry name" value="TolB, C-terminal domain"/>
    <property type="match status" value="4"/>
</dbReference>
<dbReference type="PANTHER" id="PTHR46388">
    <property type="entry name" value="NHL REPEAT-CONTAINING PROTEIN 2"/>
    <property type="match status" value="1"/>
</dbReference>
<evidence type="ECO:0000259" key="5">
    <source>
        <dbReference type="PROSITE" id="PS50026"/>
    </source>
</evidence>
<accession>D2VMZ5</accession>
<dbReference type="PROSITE" id="PS00022">
    <property type="entry name" value="EGF_1"/>
    <property type="match status" value="8"/>
</dbReference>
<keyword evidence="3" id="KW-0732">Signal</keyword>
<dbReference type="STRING" id="5762.D2VMZ5"/>
<dbReference type="InParanoid" id="D2VMZ5"/>
<keyword evidence="1" id="KW-1015">Disulfide bond</keyword>
<feature type="disulfide bond" evidence="1">
    <location>
        <begin position="872"/>
        <end position="881"/>
    </location>
</feature>
<dbReference type="Proteomes" id="UP000006671">
    <property type="component" value="Unassembled WGS sequence"/>
</dbReference>
<dbReference type="SMART" id="SM00181">
    <property type="entry name" value="EGF"/>
    <property type="match status" value="9"/>
</dbReference>
<feature type="transmembrane region" description="Helical" evidence="2">
    <location>
        <begin position="2011"/>
        <end position="2043"/>
    </location>
</feature>
<feature type="domain" description="EGF-like" evidence="5">
    <location>
        <begin position="843"/>
        <end position="882"/>
    </location>
</feature>
<comment type="caution">
    <text evidence="1">Lacks conserved residue(s) required for the propagation of feature annotation.</text>
</comment>
<feature type="disulfide bond" evidence="1">
    <location>
        <begin position="990"/>
        <end position="999"/>
    </location>
</feature>
<dbReference type="eggNOG" id="KOG4659">
    <property type="taxonomic scope" value="Eukaryota"/>
</dbReference>
<sequence>MFVGSPCQYLLIGVIVLHACLFACCYQPQYDMSVVAGGGSSIGDGLLATQALLSVPSGGIVSNSDIIFCDTNNHRIRKIDVNGIMSTIAGTGVANYSGDGGAAVNAQLNSPQGIGILSTGAIVFSDTLNHCIRKIENGIISTLAGNGSPGLTVGSAISAQLNTPTALIVASNDIYFAESGNHLIRRISSSGMLTIYIGESSGTSGSSDTGTAGASFKMNTPMGIVFHAGNLYFSDSKNYRICVTSGALISVFKASLTSEPLGLASYNGNLYIAMKGNKVLQAKNSNTIIDFAGSGTSGYSGDGGLGTSALLNGPSALAFDSSGNLLISDSFNNRIRKVANGTISTLAGNSNRNFGNGVLGTLASFSSPNSVYYTGNDDSAGGILISDTNNHVLRRLKDGYIYNVIGNVAIPGNNNGNGVNVNDATVNSPPFVMKRFGDLIYFLDNNGCALRRIESNNVLTLVVGSCNTANQDYFLSKSFDISNDGIIYIADYYNNRIAKFEINNSTLTTLVGRSLKGFLDGIGSNALLNYPESLIIGPDNMIYFSDRDNNAIRSVSTSSALVTTLAGDRFNGFLGDGGPAKSSRLDSPGPIQLTLGGEIIFMDRGNQRIRKITKYGNIFTIYGNGSTSVFKDANGLTLGGSGEIYIADSGNNLIKMLSAAKCSNGTFYNSSSFECQCTAGFYGENCLEYDCSGINWRNSSVCSGRGSCIAKEKCSCSANFTGSNCEEYYCYGVNSVNSSVCSSNGQCTAPDNCTCSFGTFGLNCENAYCQGIVSWNETVCNSRGKCIGYNKCTCNNGFYGNNCEFYNCFGVKNTDSSICSGNGICSKIDNCTCFDGYFGNNCSDFNCVGEQYIGKNLCLNNGSCTGPGDCKCLPEWGGNICQHVKCFNKTAVDSNVCSSHGQCLSFNNCSCDPRWIGSDCGVTTCFGQLSNDSNRVCSSYGQCLNPDQCSCNNGYRGDECEYRVCYDLIHTDPNVCSSHGQCESPNNCKCENGFVGENCQYHQVYLDISNALIYSYFDSLLNISTTIDGGDQVLLSSECQDLFESSELIKLGEADLISCYWTPNYFKIKLGYNHMIEHLSTLKLNSNFNISLQVNSNSSLILLNQRTFSSSMDTLLLYIPSNQDFIIKSSSDDYYHTFKKVSKSWTCENCPQPLVNYLTNYENKSMILIPTSLLNSIPLDSSYSKILSLKYSSMNSIQKSLTSSDKTRIESNKNLPPSFTWHGDNVKDTQFKCVGHNCIIESSLNSMNSSLSFTFSGFFSLLNSLFSQKQMFRLVNVYNNELVDSEYSSNAQIVGFQLKTYVSTSLSYYFSYSTFDRLDHVLTNVNRTLSLDDSKFTISIFNQDPFISSFTLPEYFTFNYQFYQINSIDNNLSSSEKTLNIDVEKLNLSEGMYLVNLTLTVSKSYVTIPYYYFGFIHFYAQSNVPKLTIDQLPAIYPSKKDLHLKVLIQSSSAIQNYKWKLKEGLVKERKIIGQFLESSQFTQLTSNTYKSEIIINSQYLLEGEFISFDFSVSNMNGMSNVSLSTRIDESPRFSCEYFNLKNEFTNYAFDSLLSISCFNLPEEPISSFNFEFHSIYGKRLNIISNTLKKNIITRIPMYSFEEGKINLVVKLVNRYGSVSQISKTISVLPPLTIYNSQNSILSRFNYFKQSFYNLKLNEPLRIDTAHSIYSLMSILIQNETISNIKGQLVNELTMDQLSTFNSLLKDMINQLKSIQSLTYKVDEKIIQLTLPIISQIYSILDNLSLDESWISDISSWLDWIYSGMSNAKQYYSEILLETVLSTEHYSELKIIQNILSKRYSNRLDKQELISKYRAQYLMLTKLNESSDDSSFEIYQIDIASQLNGKSITTNINQDIQIQAILPSDLTSQVSNIEDNSQLFYSSSLISNDKTLNNILTNRPILELSIFSKDGSLTSVNNLQNPIQLKFKNLFTDYKIYTNLSCVYFDASSNGWSTNGITAKSTIIKQENGKLYFEMECNTTHLSLFSVQEYNFISIPVVINSSQPRNEIDTNLGLILGLALGISIPVVLMIVFVIIIIVLSVFVWKLKTKRTRYDIEMTGTDFPDSSMFLTPLVSVSGSSNESFNPLSRYLDLVRIGQGAFGSVFKAMDSKTNTMKAIKVMRYQTNEELNGFMKEGTQLMNVSHPNILKVNDFFISQDNLLCIDMDFYEKGDLVQLTNESFICSEKMLLQIIYQMLNALNYIHNSMKLIHRDIKPSNIFIKSIDNDNIQIVIADFGLARADQGSAHKSYAGTPLFMVCYLSILWHVNSNIYYC</sequence>
<dbReference type="OrthoDB" id="10268124at2759"/>
<keyword evidence="7" id="KW-1185">Reference proteome</keyword>
<dbReference type="Pfam" id="PF00069">
    <property type="entry name" value="Pkinase"/>
    <property type="match status" value="1"/>
</dbReference>
<dbReference type="SUPFAM" id="SSF56112">
    <property type="entry name" value="Protein kinase-like (PK-like)"/>
    <property type="match status" value="1"/>
</dbReference>
<dbReference type="Pfam" id="PF25021">
    <property type="entry name" value="TEN_NHL"/>
    <property type="match status" value="1"/>
</dbReference>
<keyword evidence="1" id="KW-0245">EGF-like domain</keyword>
<dbReference type="Gene3D" id="1.10.510.10">
    <property type="entry name" value="Transferase(Phosphotransferase) domain 1"/>
    <property type="match status" value="1"/>
</dbReference>
<evidence type="ECO:0000256" key="1">
    <source>
        <dbReference type="PROSITE-ProRule" id="PRU00076"/>
    </source>
</evidence>
<dbReference type="eggNOG" id="KOG0032">
    <property type="taxonomic scope" value="Eukaryota"/>
</dbReference>
<keyword evidence="2" id="KW-0812">Transmembrane</keyword>
<evidence type="ECO:0000313" key="6">
    <source>
        <dbReference type="EMBL" id="EFC41830.1"/>
    </source>
</evidence>
<feature type="chain" id="PRO_5003038279" evidence="3">
    <location>
        <begin position="26"/>
        <end position="2271"/>
    </location>
</feature>
<feature type="domain" description="EGF-like" evidence="5">
    <location>
        <begin position="693"/>
        <end position="726"/>
    </location>
</feature>
<evidence type="ECO:0000256" key="2">
    <source>
        <dbReference type="SAM" id="Phobius"/>
    </source>
</evidence>
<dbReference type="PROSITE" id="PS01186">
    <property type="entry name" value="EGF_2"/>
    <property type="match status" value="4"/>
</dbReference>
<feature type="domain" description="EGF-like" evidence="5">
    <location>
        <begin position="929"/>
        <end position="961"/>
    </location>
</feature>
<reference evidence="6 7" key="1">
    <citation type="journal article" date="2010" name="Cell">
        <title>The genome of Naegleria gruberi illuminates early eukaryotic versatility.</title>
        <authorList>
            <person name="Fritz-Laylin L.K."/>
            <person name="Prochnik S.E."/>
            <person name="Ginger M.L."/>
            <person name="Dacks J.B."/>
            <person name="Carpenter M.L."/>
            <person name="Field M.C."/>
            <person name="Kuo A."/>
            <person name="Paredez A."/>
            <person name="Chapman J."/>
            <person name="Pham J."/>
            <person name="Shu S."/>
            <person name="Neupane R."/>
            <person name="Cipriano M."/>
            <person name="Mancuso J."/>
            <person name="Tu H."/>
            <person name="Salamov A."/>
            <person name="Lindquist E."/>
            <person name="Shapiro H."/>
            <person name="Lucas S."/>
            <person name="Grigoriev I.V."/>
            <person name="Cande W.Z."/>
            <person name="Fulton C."/>
            <person name="Rokhsar D.S."/>
            <person name="Dawson S.C."/>
        </authorList>
    </citation>
    <scope>NUCLEOTIDE SEQUENCE [LARGE SCALE GENOMIC DNA]</scope>
    <source>
        <strain evidence="6 7">NEG-M</strain>
    </source>
</reference>
<dbReference type="PROSITE" id="PS00108">
    <property type="entry name" value="PROTEIN_KINASE_ST"/>
    <property type="match status" value="1"/>
</dbReference>
<evidence type="ECO:0000256" key="3">
    <source>
        <dbReference type="SAM" id="SignalP"/>
    </source>
</evidence>
<feature type="domain" description="Protein kinase" evidence="4">
    <location>
        <begin position="2088"/>
        <end position="2271"/>
    </location>
</feature>
<dbReference type="InterPro" id="IPR056822">
    <property type="entry name" value="TEN_NHL"/>
</dbReference>
<organism evidence="7">
    <name type="scientific">Naegleria gruberi</name>
    <name type="common">Amoeba</name>
    <dbReference type="NCBI Taxonomy" id="5762"/>
    <lineage>
        <taxon>Eukaryota</taxon>
        <taxon>Discoba</taxon>
        <taxon>Heterolobosea</taxon>
        <taxon>Tetramitia</taxon>
        <taxon>Eutetramitia</taxon>
        <taxon>Vahlkampfiidae</taxon>
        <taxon>Naegleria</taxon>
    </lineage>
</organism>
<dbReference type="InterPro" id="IPR000719">
    <property type="entry name" value="Prot_kinase_dom"/>
</dbReference>
<dbReference type="GO" id="GO:0004672">
    <property type="term" value="F:protein kinase activity"/>
    <property type="evidence" value="ECO:0007669"/>
    <property type="project" value="InterPro"/>
</dbReference>
<dbReference type="eggNOG" id="KOG1225">
    <property type="taxonomic scope" value="Eukaryota"/>
</dbReference>
<evidence type="ECO:0000313" key="7">
    <source>
        <dbReference type="Proteomes" id="UP000006671"/>
    </source>
</evidence>
<keyword evidence="2" id="KW-1133">Transmembrane helix</keyword>
<dbReference type="RefSeq" id="XP_002674574.1">
    <property type="nucleotide sequence ID" value="XM_002674528.1"/>
</dbReference>
<dbReference type="InterPro" id="IPR000742">
    <property type="entry name" value="EGF"/>
</dbReference>
<dbReference type="SUPFAM" id="SSF101898">
    <property type="entry name" value="NHL repeat"/>
    <property type="match status" value="2"/>
</dbReference>
<dbReference type="InterPro" id="IPR011042">
    <property type="entry name" value="6-blade_b-propeller_TolB-like"/>
</dbReference>